<feature type="region of interest" description="Disordered" evidence="1">
    <location>
        <begin position="54"/>
        <end position="88"/>
    </location>
</feature>
<accession>A0A9Q8SW03</accession>
<feature type="compositionally biased region" description="Basic and acidic residues" evidence="1">
    <location>
        <begin position="61"/>
        <end position="70"/>
    </location>
</feature>
<evidence type="ECO:0000256" key="1">
    <source>
        <dbReference type="SAM" id="MobiDB-lite"/>
    </source>
</evidence>
<keyword evidence="3" id="KW-1185">Reference proteome</keyword>
<evidence type="ECO:0000313" key="2">
    <source>
        <dbReference type="EMBL" id="UQC84614.1"/>
    </source>
</evidence>
<dbReference type="KEGG" id="clup:CLUP02_10111"/>
<evidence type="ECO:0000313" key="3">
    <source>
        <dbReference type="Proteomes" id="UP000830671"/>
    </source>
</evidence>
<feature type="compositionally biased region" description="Low complexity" evidence="1">
    <location>
        <begin position="71"/>
        <end position="83"/>
    </location>
</feature>
<reference evidence="2" key="1">
    <citation type="journal article" date="2021" name="Mol. Plant Microbe Interact.">
        <title>Complete Genome Sequence of the Plant-Pathogenic Fungus Colletotrichum lupini.</title>
        <authorList>
            <person name="Baroncelli R."/>
            <person name="Pensec F."/>
            <person name="Da Lio D."/>
            <person name="Boufleur T."/>
            <person name="Vicente I."/>
            <person name="Sarrocco S."/>
            <person name="Picot A."/>
            <person name="Baraldi E."/>
            <person name="Sukno S."/>
            <person name="Thon M."/>
            <person name="Le Floch G."/>
        </authorList>
    </citation>
    <scope>NUCLEOTIDE SEQUENCE</scope>
    <source>
        <strain evidence="2">IMI 504893</strain>
    </source>
</reference>
<gene>
    <name evidence="2" type="ORF">CLUP02_10111</name>
</gene>
<dbReference type="RefSeq" id="XP_049146231.1">
    <property type="nucleotide sequence ID" value="XM_049289087.1"/>
</dbReference>
<organism evidence="2 3">
    <name type="scientific">Colletotrichum lupini</name>
    <dbReference type="NCBI Taxonomy" id="145971"/>
    <lineage>
        <taxon>Eukaryota</taxon>
        <taxon>Fungi</taxon>
        <taxon>Dikarya</taxon>
        <taxon>Ascomycota</taxon>
        <taxon>Pezizomycotina</taxon>
        <taxon>Sordariomycetes</taxon>
        <taxon>Hypocreomycetidae</taxon>
        <taxon>Glomerellales</taxon>
        <taxon>Glomerellaceae</taxon>
        <taxon>Colletotrichum</taxon>
        <taxon>Colletotrichum acutatum species complex</taxon>
    </lineage>
</organism>
<name>A0A9Q8SW03_9PEZI</name>
<dbReference type="GeneID" id="73344097"/>
<dbReference type="EMBL" id="CP019477">
    <property type="protein sequence ID" value="UQC84614.1"/>
    <property type="molecule type" value="Genomic_DNA"/>
</dbReference>
<dbReference type="Proteomes" id="UP000830671">
    <property type="component" value="Chromosome 5"/>
</dbReference>
<proteinExistence type="predicted"/>
<sequence>MRTQHLQAFETLPWSPFWSAPVVGNCQAYYLDACGSTGDTPTNINTWDFARRGLAGPQQRPTKDSPDHEAPSSSSATTPSPTARRLPSSILTKGLGPRLAWHAAIRILCTVSTKTDIDANTRHRQREPTLGTLGETCMNGVSYLKKKKQIQASNRKSRQTKRNGNHYKVVLDKRAIHSLFVRIYGCTPMALRRTYGYLTALAVTSVDRPGLRNGMLGGGMACVRNYESRTTLATNSTPPFHEKLSYHGSEVACRHAWAGRRGCLPNSSFPFLWDLGLFSSRGVQRRRDDGAVIHHLLHSYQYSASYLSHIGKLTDRIPFFCRMTDTAAIRVGEIYNRTSPWDIGCLSYLAWDGSFHAHGHGKTKHRDGLARSLQLPTGSLHWKDEQLCPRRCWRVLRDNCAQSGISSDAIIGGAGPGRSQQHIL</sequence>
<protein>
    <submittedName>
        <fullName evidence="2">Uncharacterized protein</fullName>
    </submittedName>
</protein>
<dbReference type="AlphaFoldDB" id="A0A9Q8SW03"/>